<evidence type="ECO:0000313" key="2">
    <source>
        <dbReference type="Proteomes" id="UP000503581"/>
    </source>
</evidence>
<sequence length="34" mass="4134">MIITPADHFEVSNYMRNYINRIREPLSIASDYRF</sequence>
<accession>A0A6M4BCL5</accession>
<gene>
    <name evidence="1" type="ORF">vBSenM1_44</name>
</gene>
<name>A0A6M4BCL5_9CAUD</name>
<reference evidence="2" key="1">
    <citation type="submission" date="2020-02" db="EMBL/GenBank/DDBJ databases">
        <title>A series of three bacteriophages infecting Salmonella enterica strains and being potentially suitable for phage therapy.</title>
        <authorList>
            <person name="Kosznik-Kwasnicka K."/>
            <person name="Cieminska K."/>
            <person name="Grabski M."/>
            <person name="Grabowski L."/>
            <person name="Jurczak-Kurek A."/>
            <person name="Wegrzyn G."/>
            <person name="Wegrzyn A."/>
        </authorList>
    </citation>
    <scope>NUCLEOTIDE SEQUENCE [LARGE SCALE GENOMIC DNA]</scope>
</reference>
<proteinExistence type="predicted"/>
<protein>
    <submittedName>
        <fullName evidence="1">Uncharacterized protein</fullName>
    </submittedName>
</protein>
<dbReference type="EMBL" id="MT012730">
    <property type="protein sequence ID" value="QJQ40044.1"/>
    <property type="molecule type" value="Genomic_DNA"/>
</dbReference>
<dbReference type="Proteomes" id="UP000503581">
    <property type="component" value="Genome"/>
</dbReference>
<evidence type="ECO:0000313" key="1">
    <source>
        <dbReference type="EMBL" id="QJQ40044.1"/>
    </source>
</evidence>
<organism evidence="1 2">
    <name type="scientific">Salmonella phage vB_SenM-1</name>
    <dbReference type="NCBI Taxonomy" id="2732255"/>
    <lineage>
        <taxon>Viruses</taxon>
        <taxon>Duplodnaviria</taxon>
        <taxon>Heunggongvirae</taxon>
        <taxon>Uroviricota</taxon>
        <taxon>Caudoviricetes</taxon>
        <taxon>Rosemountvirus</taxon>
        <taxon>Rosemountvirus SE13</taxon>
    </lineage>
</organism>